<dbReference type="Proteomes" id="UP000004935">
    <property type="component" value="Unassembled WGS sequence"/>
</dbReference>
<reference evidence="2" key="1">
    <citation type="submission" date="2007-11" db="EMBL/GenBank/DDBJ databases">
        <authorList>
            <person name="Fulton L."/>
            <person name="Clifton S."/>
            <person name="Fulton B."/>
            <person name="Xu J."/>
            <person name="Minx P."/>
            <person name="Pepin K.H."/>
            <person name="Johnson M."/>
            <person name="Thiruvilangam P."/>
            <person name="Bhonagiri V."/>
            <person name="Nash W.E."/>
            <person name="Mardis E.R."/>
            <person name="Wilson R.K."/>
        </authorList>
    </citation>
    <scope>NUCLEOTIDE SEQUENCE [LARGE SCALE GENOMIC DNA]</scope>
    <source>
        <strain evidence="2">DSM 14662</strain>
    </source>
</reference>
<organism evidence="2 3">
    <name type="scientific">Anaerostipes caccae (strain DSM 14662 / CCUG 47493 / JCM 13470 / NCIMB 13811 / L1-92)</name>
    <dbReference type="NCBI Taxonomy" id="411490"/>
    <lineage>
        <taxon>Bacteria</taxon>
        <taxon>Bacillati</taxon>
        <taxon>Bacillota</taxon>
        <taxon>Clostridia</taxon>
        <taxon>Lachnospirales</taxon>
        <taxon>Lachnospiraceae</taxon>
        <taxon>Anaerostipes</taxon>
    </lineage>
</organism>
<dbReference type="eggNOG" id="COG1479">
    <property type="taxonomic scope" value="Bacteria"/>
</dbReference>
<dbReference type="Pfam" id="PF03235">
    <property type="entry name" value="GmrSD_N"/>
    <property type="match status" value="1"/>
</dbReference>
<name>B0MAY9_ANACD</name>
<evidence type="ECO:0000313" key="3">
    <source>
        <dbReference type="Proteomes" id="UP000004935"/>
    </source>
</evidence>
<comment type="caution">
    <text evidence="2">The sequence shown here is derived from an EMBL/GenBank/DDBJ whole genome shotgun (WGS) entry which is preliminary data.</text>
</comment>
<feature type="domain" description="GmrSD restriction endonucleases N-terminal" evidence="1">
    <location>
        <begin position="11"/>
        <end position="257"/>
    </location>
</feature>
<protein>
    <recommendedName>
        <fullName evidence="1">GmrSD restriction endonucleases N-terminal domain-containing protein</fullName>
    </recommendedName>
</protein>
<dbReference type="PANTHER" id="PTHR37292">
    <property type="entry name" value="VNG6097C"/>
    <property type="match status" value="1"/>
</dbReference>
<dbReference type="STRING" id="411490.ANACAC_00715"/>
<reference evidence="2" key="2">
    <citation type="submission" date="2013-11" db="EMBL/GenBank/DDBJ databases">
        <title>Draft genome sequence of Anaerostipes caccae (DSM 14662).</title>
        <authorList>
            <person name="Sudarsanam P."/>
            <person name="Ley R."/>
            <person name="Guruge J."/>
            <person name="Turnbaugh P.J."/>
            <person name="Mahowald M."/>
            <person name="Liep D."/>
            <person name="Gordon J."/>
        </authorList>
    </citation>
    <scope>NUCLEOTIDE SEQUENCE</scope>
    <source>
        <strain evidence="2">DSM 14662</strain>
    </source>
</reference>
<gene>
    <name evidence="2" type="ORF">ANACAC_00715</name>
</gene>
<dbReference type="EMBL" id="ABAX03000005">
    <property type="protein sequence ID" value="EDR98664.1"/>
    <property type="molecule type" value="Genomic_DNA"/>
</dbReference>
<evidence type="ECO:0000259" key="1">
    <source>
        <dbReference type="Pfam" id="PF03235"/>
    </source>
</evidence>
<dbReference type="RefSeq" id="WP_006566222.1">
    <property type="nucleotide sequence ID" value="NZ_AP023027.1"/>
</dbReference>
<keyword evidence="3" id="KW-1185">Reference proteome</keyword>
<dbReference type="AlphaFoldDB" id="B0MAY9"/>
<evidence type="ECO:0000313" key="2">
    <source>
        <dbReference type="EMBL" id="EDR98664.1"/>
    </source>
</evidence>
<proteinExistence type="predicted"/>
<dbReference type="HOGENOM" id="CLU_034828_2_0_9"/>
<sequence>MAYESPLTIAEVVRDISANKYVLPSIQREFVWNTSQIERLFDSVMQDYPFGAFLFWELDREQNTLYEFYSFLQNYHEKNARHNPKVNLTGNDNVMAVLDGQQRLTSIFIGLKGTYAYKMPFKQWKNESAFPERKLYLNIVEPADSETDKYEFSFLTAEEVENDNSHYWFEVGDILNMTELGDVMDFLMQNIAFSGIYTKEQSVFANATLSQLFKVIHTQPSISYYKVRSNELDKVLQIFIRVNSGGTVLSYSDLLLSIATAQWETLDARKEITEFVDYINAIGSGFNVNKDFILKAALVLTGFSNIAFKVDNFNKQNMLMIEQNWHTIKTSITQAFLLVSSFGFSRDSLKSNNAVIPIAYYLMTIGNPNNFEVSSTTVSNRKKIKKWLTMSLIKRTFSGQPDNVLRPLREIIKSNGNKEFPLDEIINKLRGTSKTIVFTDDDIENLLELQYGRADTLMVLMMLYPSLDYNNKFHIDHIYPKSKFTRTALGKRDVPTNQIDEYINQVNDLSNLQMLAAIPNIEKQDKDFSDWFESNYLTDTDKIQYRKINYLPEMDYTYGNFIKFMEERKKLLRKQLETELL</sequence>
<dbReference type="InterPro" id="IPR004919">
    <property type="entry name" value="GmrSD_N"/>
</dbReference>
<accession>B0MAY9</accession>
<dbReference type="PANTHER" id="PTHR37292:SF2">
    <property type="entry name" value="DUF262 DOMAIN-CONTAINING PROTEIN"/>
    <property type="match status" value="1"/>
</dbReference>